<feature type="region of interest" description="Disordered" evidence="1">
    <location>
        <begin position="163"/>
        <end position="196"/>
    </location>
</feature>
<accession>A0AAQ3K9A9</accession>
<name>A0AAQ3K9A9_9LILI</name>
<dbReference type="EMBL" id="CP136893">
    <property type="protein sequence ID" value="WOL03470.1"/>
    <property type="molecule type" value="Genomic_DNA"/>
</dbReference>
<dbReference type="Gene3D" id="3.30.70.260">
    <property type="match status" value="1"/>
</dbReference>
<gene>
    <name evidence="2" type="ORF">Cni_G12190</name>
</gene>
<protein>
    <submittedName>
        <fullName evidence="2">Arogenate dehydratase/prephenate dehydratase 6, chloroplastic-like</fullName>
    </submittedName>
</protein>
<evidence type="ECO:0000256" key="1">
    <source>
        <dbReference type="SAM" id="MobiDB-lite"/>
    </source>
</evidence>
<organism evidence="2 3">
    <name type="scientific">Canna indica</name>
    <name type="common">Indian-shot</name>
    <dbReference type="NCBI Taxonomy" id="4628"/>
    <lineage>
        <taxon>Eukaryota</taxon>
        <taxon>Viridiplantae</taxon>
        <taxon>Streptophyta</taxon>
        <taxon>Embryophyta</taxon>
        <taxon>Tracheophyta</taxon>
        <taxon>Spermatophyta</taxon>
        <taxon>Magnoliopsida</taxon>
        <taxon>Liliopsida</taxon>
        <taxon>Zingiberales</taxon>
        <taxon>Cannaceae</taxon>
        <taxon>Canna</taxon>
    </lineage>
</organism>
<feature type="compositionally biased region" description="Low complexity" evidence="1">
    <location>
        <begin position="187"/>
        <end position="196"/>
    </location>
</feature>
<proteinExistence type="predicted"/>
<feature type="compositionally biased region" description="Low complexity" evidence="1">
    <location>
        <begin position="72"/>
        <end position="95"/>
    </location>
</feature>
<dbReference type="Proteomes" id="UP001327560">
    <property type="component" value="Chromosome 4"/>
</dbReference>
<evidence type="ECO:0000313" key="3">
    <source>
        <dbReference type="Proteomes" id="UP001327560"/>
    </source>
</evidence>
<evidence type="ECO:0000313" key="2">
    <source>
        <dbReference type="EMBL" id="WOL03470.1"/>
    </source>
</evidence>
<sequence length="196" mass="19872">MSPMATAMLSSHPTATPNSAAPSYAFFILRQRRGRLPTVCSIHHQDSAPFPGALGVSRPDWQTSSAIISSRAVAASGSSSDKSPAPSDDPSVAAPETDNGGLTNHRLPTTINGASTGSASLTAGAAAAAGALDLASMAETRAQNALAEIQEFTSFLRVLGSYPMDMTPWGTPSPSSSCSSTPPPPSSQSTSNSPPS</sequence>
<feature type="compositionally biased region" description="Polar residues" evidence="1">
    <location>
        <begin position="100"/>
        <end position="112"/>
    </location>
</feature>
<keyword evidence="3" id="KW-1185">Reference proteome</keyword>
<dbReference type="AlphaFoldDB" id="A0AAQ3K9A9"/>
<reference evidence="2 3" key="1">
    <citation type="submission" date="2023-10" db="EMBL/GenBank/DDBJ databases">
        <title>Chromosome-scale genome assembly provides insights into flower coloration mechanisms of Canna indica.</title>
        <authorList>
            <person name="Li C."/>
        </authorList>
    </citation>
    <scope>NUCLEOTIDE SEQUENCE [LARGE SCALE GENOMIC DNA]</scope>
    <source>
        <tissue evidence="2">Flower</tissue>
    </source>
</reference>
<feature type="region of interest" description="Disordered" evidence="1">
    <location>
        <begin position="72"/>
        <end position="114"/>
    </location>
</feature>